<dbReference type="InterPro" id="IPR000277">
    <property type="entry name" value="Cys/Met-Metab_PyrdxlP-dep_enz"/>
</dbReference>
<evidence type="ECO:0000313" key="5">
    <source>
        <dbReference type="Proteomes" id="UP000288168"/>
    </source>
</evidence>
<comment type="caution">
    <text evidence="4">The sequence shown here is derived from an EMBL/GenBank/DDBJ whole genome shotgun (WGS) entry which is preliminary data.</text>
</comment>
<protein>
    <submittedName>
        <fullName evidence="4">Uncharacterized protein</fullName>
    </submittedName>
</protein>
<dbReference type="GO" id="GO:0005737">
    <property type="term" value="C:cytoplasm"/>
    <property type="evidence" value="ECO:0007669"/>
    <property type="project" value="TreeGrafter"/>
</dbReference>
<dbReference type="PANTHER" id="PTHR11808">
    <property type="entry name" value="TRANS-SULFURATION ENZYME FAMILY MEMBER"/>
    <property type="match status" value="1"/>
</dbReference>
<reference evidence="4 5" key="1">
    <citation type="submission" date="2017-06" db="EMBL/GenBank/DDBJ databases">
        <title>Comparative genomic analysis of Ambrosia Fusariam Clade fungi.</title>
        <authorList>
            <person name="Stajich J.E."/>
            <person name="Carrillo J."/>
            <person name="Kijimoto T."/>
            <person name="Eskalen A."/>
            <person name="O'Donnell K."/>
            <person name="Kasson M."/>
        </authorList>
    </citation>
    <scope>NUCLEOTIDE SEQUENCE [LARGE SCALE GENOMIC DNA]</scope>
    <source>
        <strain evidence="4 5">NRRL62584</strain>
    </source>
</reference>
<evidence type="ECO:0000256" key="1">
    <source>
        <dbReference type="ARBA" id="ARBA00001933"/>
    </source>
</evidence>
<organism evidence="4 5">
    <name type="scientific">Fusarium duplospermum</name>
    <dbReference type="NCBI Taxonomy" id="1325734"/>
    <lineage>
        <taxon>Eukaryota</taxon>
        <taxon>Fungi</taxon>
        <taxon>Dikarya</taxon>
        <taxon>Ascomycota</taxon>
        <taxon>Pezizomycotina</taxon>
        <taxon>Sordariomycetes</taxon>
        <taxon>Hypocreomycetidae</taxon>
        <taxon>Hypocreales</taxon>
        <taxon>Nectriaceae</taxon>
        <taxon>Fusarium</taxon>
        <taxon>Fusarium solani species complex</taxon>
    </lineage>
</organism>
<dbReference type="Proteomes" id="UP000288168">
    <property type="component" value="Unassembled WGS sequence"/>
</dbReference>
<gene>
    <name evidence="4" type="ORF">CEP54_006529</name>
</gene>
<comment type="similarity">
    <text evidence="3">Belongs to the trans-sulfuration enzymes family.</text>
</comment>
<dbReference type="AlphaFoldDB" id="A0A428Q6H6"/>
<keyword evidence="5" id="KW-1185">Reference proteome</keyword>
<dbReference type="SUPFAM" id="SSF53383">
    <property type="entry name" value="PLP-dependent transferases"/>
    <property type="match status" value="1"/>
</dbReference>
<dbReference type="Pfam" id="PF01053">
    <property type="entry name" value="Cys_Met_Meta_PP"/>
    <property type="match status" value="1"/>
</dbReference>
<proteinExistence type="inferred from homology"/>
<dbReference type="PANTHER" id="PTHR11808:SF35">
    <property type="entry name" value="CYSTATHIONINE GAMMA-SYNTHASE (AFU_ORTHOLOGUE AFUA_7G01590)"/>
    <property type="match status" value="1"/>
</dbReference>
<evidence type="ECO:0000256" key="3">
    <source>
        <dbReference type="RuleBase" id="RU362118"/>
    </source>
</evidence>
<dbReference type="Gene3D" id="3.40.640.10">
    <property type="entry name" value="Type I PLP-dependent aspartate aminotransferase-like (Major domain)"/>
    <property type="match status" value="1"/>
</dbReference>
<comment type="cofactor">
    <cofactor evidence="1 3">
        <name>pyridoxal 5'-phosphate</name>
        <dbReference type="ChEBI" id="CHEBI:597326"/>
    </cofactor>
</comment>
<dbReference type="GO" id="GO:0016846">
    <property type="term" value="F:carbon-sulfur lyase activity"/>
    <property type="evidence" value="ECO:0007669"/>
    <property type="project" value="TreeGrafter"/>
</dbReference>
<dbReference type="GO" id="GO:0030170">
    <property type="term" value="F:pyridoxal phosphate binding"/>
    <property type="evidence" value="ECO:0007669"/>
    <property type="project" value="InterPro"/>
</dbReference>
<dbReference type="GO" id="GO:0019346">
    <property type="term" value="P:transsulfuration"/>
    <property type="evidence" value="ECO:0007669"/>
    <property type="project" value="InterPro"/>
</dbReference>
<dbReference type="InterPro" id="IPR015421">
    <property type="entry name" value="PyrdxlP-dep_Trfase_major"/>
</dbReference>
<dbReference type="EMBL" id="NKCI01000055">
    <property type="protein sequence ID" value="RSL60860.1"/>
    <property type="molecule type" value="Genomic_DNA"/>
</dbReference>
<keyword evidence="2 3" id="KW-0663">Pyridoxal phosphate</keyword>
<dbReference type="STRING" id="1325734.A0A428Q6H6"/>
<evidence type="ECO:0000256" key="2">
    <source>
        <dbReference type="ARBA" id="ARBA00022898"/>
    </source>
</evidence>
<name>A0A428Q6H6_9HYPO</name>
<dbReference type="OrthoDB" id="5093896at2759"/>
<sequence>MGSVQEDTTSKNLVLTAQAIHNALPKMGMVTRTIHADDPSSPARVIEPPMQVAVNHRYHRDPELVHVILALLTPKRIFIDEGYHGDLDQLGSGDLLHIETPLSPTKEALNLEYYAAKAHQAGAYISIAATFTSPPLQGPLQFGVDIAMHS</sequence>
<evidence type="ECO:0000313" key="4">
    <source>
        <dbReference type="EMBL" id="RSL60860.1"/>
    </source>
</evidence>
<dbReference type="InterPro" id="IPR015424">
    <property type="entry name" value="PyrdxlP-dep_Trfase"/>
</dbReference>
<accession>A0A428Q6H6</accession>